<keyword evidence="2" id="KW-1133">Transmembrane helix</keyword>
<organism evidence="3 4">
    <name type="scientific">Sordaria macrospora</name>
    <dbReference type="NCBI Taxonomy" id="5147"/>
    <lineage>
        <taxon>Eukaryota</taxon>
        <taxon>Fungi</taxon>
        <taxon>Dikarya</taxon>
        <taxon>Ascomycota</taxon>
        <taxon>Pezizomycotina</taxon>
        <taxon>Sordariomycetes</taxon>
        <taxon>Sordariomycetidae</taxon>
        <taxon>Sordariales</taxon>
        <taxon>Sordariaceae</taxon>
        <taxon>Sordaria</taxon>
    </lineage>
</organism>
<keyword evidence="2" id="KW-0472">Membrane</keyword>
<dbReference type="AlphaFoldDB" id="A0A8S8ZI15"/>
<sequence>MSSNANYEPDANPGSVGAGPIMGDDGSIAGASGTSTNNVGLSQGGLIAIIVVVCVVTIFGVSSAVLFFMAKKHEWKVRETIRRSAKRVVTALTPRRSEFPRSVKGSFRSTRSQHKGRVRIDDVPPTPRIKPEHLDLEKGLEKPEKSGKTRINFSRK</sequence>
<evidence type="ECO:0000313" key="4">
    <source>
        <dbReference type="Proteomes" id="UP000433876"/>
    </source>
</evidence>
<feature type="transmembrane region" description="Helical" evidence="2">
    <location>
        <begin position="46"/>
        <end position="68"/>
    </location>
</feature>
<evidence type="ECO:0000256" key="2">
    <source>
        <dbReference type="SAM" id="Phobius"/>
    </source>
</evidence>
<protein>
    <submittedName>
        <fullName evidence="3">Uncharacterized protein</fullName>
    </submittedName>
</protein>
<dbReference type="VEuPathDB" id="FungiDB:SMAC_06129"/>
<comment type="caution">
    <text evidence="3">The sequence shown here is derived from an EMBL/GenBank/DDBJ whole genome shotgun (WGS) entry which is preliminary data.</text>
</comment>
<dbReference type="OMA" id="KKREWTM"/>
<dbReference type="EMBL" id="NMPR01000181">
    <property type="protein sequence ID" value="KAA8628486.1"/>
    <property type="molecule type" value="Genomic_DNA"/>
</dbReference>
<keyword evidence="2" id="KW-0812">Transmembrane</keyword>
<name>A0A8S8ZI15_SORMA</name>
<gene>
    <name evidence="3" type="ORF">SMACR_06129</name>
</gene>
<reference evidence="3 4" key="1">
    <citation type="submission" date="2017-07" db="EMBL/GenBank/DDBJ databases">
        <title>Genome sequence of the Sordaria macrospora wild type strain R19027.</title>
        <authorList>
            <person name="Nowrousian M."/>
            <person name="Teichert I."/>
            <person name="Kueck U."/>
        </authorList>
    </citation>
    <scope>NUCLEOTIDE SEQUENCE [LARGE SCALE GENOMIC DNA]</scope>
    <source>
        <strain evidence="3 4">R19027</strain>
        <tissue evidence="3">Mycelium</tissue>
    </source>
</reference>
<feature type="region of interest" description="Disordered" evidence="1">
    <location>
        <begin position="1"/>
        <end position="20"/>
    </location>
</feature>
<accession>A0A8S8ZI15</accession>
<feature type="compositionally biased region" description="Basic and acidic residues" evidence="1">
    <location>
        <begin position="129"/>
        <end position="147"/>
    </location>
</feature>
<proteinExistence type="predicted"/>
<feature type="region of interest" description="Disordered" evidence="1">
    <location>
        <begin position="100"/>
        <end position="156"/>
    </location>
</feature>
<evidence type="ECO:0000256" key="1">
    <source>
        <dbReference type="SAM" id="MobiDB-lite"/>
    </source>
</evidence>
<dbReference type="Proteomes" id="UP000433876">
    <property type="component" value="Unassembled WGS sequence"/>
</dbReference>
<evidence type="ECO:0000313" key="3">
    <source>
        <dbReference type="EMBL" id="KAA8628486.1"/>
    </source>
</evidence>